<evidence type="ECO:0000313" key="2">
    <source>
        <dbReference type="EMBL" id="HHL42388.1"/>
    </source>
</evidence>
<dbReference type="EMBL" id="DRMJ01000105">
    <property type="protein sequence ID" value="HHL42388.1"/>
    <property type="molecule type" value="Genomic_DNA"/>
</dbReference>
<evidence type="ECO:0000256" key="1">
    <source>
        <dbReference type="SAM" id="MobiDB-lite"/>
    </source>
</evidence>
<comment type="caution">
    <text evidence="2">The sequence shown here is derived from an EMBL/GenBank/DDBJ whole genome shotgun (WGS) entry which is preliminary data.</text>
</comment>
<dbReference type="Proteomes" id="UP000885830">
    <property type="component" value="Unassembled WGS sequence"/>
</dbReference>
<organism evidence="2">
    <name type="scientific">Hellea balneolensis</name>
    <dbReference type="NCBI Taxonomy" id="287478"/>
    <lineage>
        <taxon>Bacteria</taxon>
        <taxon>Pseudomonadati</taxon>
        <taxon>Pseudomonadota</taxon>
        <taxon>Alphaproteobacteria</taxon>
        <taxon>Maricaulales</taxon>
        <taxon>Robiginitomaculaceae</taxon>
        <taxon>Hellea</taxon>
    </lineage>
</organism>
<gene>
    <name evidence="2" type="ORF">ENJ42_02120</name>
</gene>
<reference evidence="2" key="1">
    <citation type="journal article" date="2020" name="mSystems">
        <title>Genome- and Community-Level Interaction Insights into Carbon Utilization and Element Cycling Functions of Hydrothermarchaeota in Hydrothermal Sediment.</title>
        <authorList>
            <person name="Zhou Z."/>
            <person name="Liu Y."/>
            <person name="Xu W."/>
            <person name="Pan J."/>
            <person name="Luo Z.H."/>
            <person name="Li M."/>
        </authorList>
    </citation>
    <scope>NUCLEOTIDE SEQUENCE [LARGE SCALE GENOMIC DNA]</scope>
    <source>
        <strain evidence="2">HyVt-485</strain>
    </source>
</reference>
<evidence type="ECO:0008006" key="3">
    <source>
        <dbReference type="Google" id="ProtNLM"/>
    </source>
</evidence>
<dbReference type="AlphaFoldDB" id="A0A7C5LZB4"/>
<dbReference type="InterPro" id="IPR010985">
    <property type="entry name" value="Ribbon_hlx_hlx"/>
</dbReference>
<dbReference type="GO" id="GO:0006355">
    <property type="term" value="P:regulation of DNA-templated transcription"/>
    <property type="evidence" value="ECO:0007669"/>
    <property type="project" value="InterPro"/>
</dbReference>
<protein>
    <recommendedName>
        <fullName evidence="3">Arc family DNA binding domain-containing protein</fullName>
    </recommendedName>
</protein>
<name>A0A7C5LZB4_9PROT</name>
<feature type="region of interest" description="Disordered" evidence="1">
    <location>
        <begin position="44"/>
        <end position="85"/>
    </location>
</feature>
<proteinExistence type="predicted"/>
<accession>A0A7C5LZB4</accession>
<dbReference type="SUPFAM" id="SSF47598">
    <property type="entry name" value="Ribbon-helix-helix"/>
    <property type="match status" value="1"/>
</dbReference>
<sequence>MARKAKKAYPLRIHADILDAMKRWSDDELRSLNGQIEYVLRDGLRRAGRLKEHSPTVTHTDEIGAEKPSKTPHPEHKTSKGSDHA</sequence>